<protein>
    <submittedName>
        <fullName evidence="8">Tyrosine-type recombinase/integrase</fullName>
    </submittedName>
</protein>
<dbReference type="SUPFAM" id="SSF56349">
    <property type="entry name" value="DNA breaking-rejoining enzymes"/>
    <property type="match status" value="1"/>
</dbReference>
<evidence type="ECO:0000313" key="9">
    <source>
        <dbReference type="Proteomes" id="UP001432995"/>
    </source>
</evidence>
<dbReference type="PROSITE" id="PS51898">
    <property type="entry name" value="TYR_RECOMBINASE"/>
    <property type="match status" value="1"/>
</dbReference>
<dbReference type="InterPro" id="IPR011010">
    <property type="entry name" value="DNA_brk_join_enz"/>
</dbReference>
<dbReference type="InterPro" id="IPR038488">
    <property type="entry name" value="Integrase_DNA-bd_sf"/>
</dbReference>
<keyword evidence="2" id="KW-0229">DNA integration</keyword>
<dbReference type="InterPro" id="IPR002104">
    <property type="entry name" value="Integrase_catalytic"/>
</dbReference>
<evidence type="ECO:0000256" key="5">
    <source>
        <dbReference type="PROSITE-ProRule" id="PRU01248"/>
    </source>
</evidence>
<evidence type="ECO:0000256" key="1">
    <source>
        <dbReference type="ARBA" id="ARBA00008857"/>
    </source>
</evidence>
<accession>A0ABV1R478</accession>
<proteinExistence type="inferred from homology"/>
<organism evidence="8 9">
    <name type="scientific">Methylobacterium brachiatum</name>
    <dbReference type="NCBI Taxonomy" id="269660"/>
    <lineage>
        <taxon>Bacteria</taxon>
        <taxon>Pseudomonadati</taxon>
        <taxon>Pseudomonadota</taxon>
        <taxon>Alphaproteobacteria</taxon>
        <taxon>Hyphomicrobiales</taxon>
        <taxon>Methylobacteriaceae</taxon>
        <taxon>Methylobacterium</taxon>
    </lineage>
</organism>
<dbReference type="Gene3D" id="1.10.150.130">
    <property type="match status" value="1"/>
</dbReference>
<keyword evidence="9" id="KW-1185">Reference proteome</keyword>
<keyword evidence="4" id="KW-0233">DNA recombination</keyword>
<dbReference type="InterPro" id="IPR025166">
    <property type="entry name" value="Integrase_DNA_bind_dom"/>
</dbReference>
<evidence type="ECO:0000259" key="7">
    <source>
        <dbReference type="PROSITE" id="PS51900"/>
    </source>
</evidence>
<evidence type="ECO:0000313" key="8">
    <source>
        <dbReference type="EMBL" id="MER2289623.1"/>
    </source>
</evidence>
<dbReference type="PROSITE" id="PS51900">
    <property type="entry name" value="CB"/>
    <property type="match status" value="1"/>
</dbReference>
<dbReference type="Gene3D" id="3.30.160.390">
    <property type="entry name" value="Integrase, DNA-binding domain"/>
    <property type="match status" value="1"/>
</dbReference>
<dbReference type="Pfam" id="PF22022">
    <property type="entry name" value="Phage_int_M"/>
    <property type="match status" value="1"/>
</dbReference>
<dbReference type="InterPro" id="IPR010998">
    <property type="entry name" value="Integrase_recombinase_N"/>
</dbReference>
<comment type="caution">
    <text evidence="8">The sequence shown here is derived from an EMBL/GenBank/DDBJ whole genome shotgun (WGS) entry which is preliminary data.</text>
</comment>
<comment type="similarity">
    <text evidence="1">Belongs to the 'phage' integrase family.</text>
</comment>
<gene>
    <name evidence="8" type="ORF">ABS770_15245</name>
</gene>
<dbReference type="Pfam" id="PF00589">
    <property type="entry name" value="Phage_integrase"/>
    <property type="match status" value="1"/>
</dbReference>
<keyword evidence="3 5" id="KW-0238">DNA-binding</keyword>
<dbReference type="EMBL" id="JBELQD010000015">
    <property type="protein sequence ID" value="MER2289623.1"/>
    <property type="molecule type" value="Genomic_DNA"/>
</dbReference>
<reference evidence="8" key="1">
    <citation type="submission" date="2024-06" db="EMBL/GenBank/DDBJ databases">
        <authorList>
            <person name="Campbell A.G."/>
        </authorList>
    </citation>
    <scope>NUCLEOTIDE SEQUENCE</scope>
    <source>
        <strain evidence="8">EM17</strain>
    </source>
</reference>
<dbReference type="Proteomes" id="UP001432995">
    <property type="component" value="Unassembled WGS sequence"/>
</dbReference>
<evidence type="ECO:0000256" key="3">
    <source>
        <dbReference type="ARBA" id="ARBA00023125"/>
    </source>
</evidence>
<dbReference type="RefSeq" id="WP_350378832.1">
    <property type="nucleotide sequence ID" value="NZ_JBELQD010000015.1"/>
</dbReference>
<evidence type="ECO:0000256" key="2">
    <source>
        <dbReference type="ARBA" id="ARBA00022908"/>
    </source>
</evidence>
<dbReference type="InterPro" id="IPR013762">
    <property type="entry name" value="Integrase-like_cat_sf"/>
</dbReference>
<dbReference type="Gene3D" id="1.10.443.10">
    <property type="entry name" value="Intergrase catalytic core"/>
    <property type="match status" value="1"/>
</dbReference>
<evidence type="ECO:0000259" key="6">
    <source>
        <dbReference type="PROSITE" id="PS51898"/>
    </source>
</evidence>
<dbReference type="InterPro" id="IPR053876">
    <property type="entry name" value="Phage_int_M"/>
</dbReference>
<sequence>MRFTKTSIDALTLPAGKSEHYEWDATLKGFGVKLNAGGSRNYLIQYRNKEGRTRRLVVGKVATLTLDEARKRARDLLSGLQVGIDPHADKAAAKVRAAVTLESVAEAYLKQAERRLKSRSFEQVERHLRRDWQPLASMPVTEIKRANVAAQLNVIAVDGHRVKAARARSALSAMFAWAMGEGLAESNPVVGTNKPADEKARDRVLTETELRAIWRACRDDTYGRIVRLLLLTGQRRDEVGSISEGELNLAAAVWTIPAGRTKNGLVHEVPLSRPALEILATQPRTEGRSFLFGHGMGAFSGWSNSKERLDTRIAASGIVMPPWRLHDLRRTAATGMASVGVLPHVVEAVLNHISGAKAGVAGIYNRATYAREKREALDLWAAHVLGLAQSGLSTTPS</sequence>
<dbReference type="CDD" id="cd00801">
    <property type="entry name" value="INT_P4_C"/>
    <property type="match status" value="1"/>
</dbReference>
<dbReference type="PANTHER" id="PTHR30629:SF2">
    <property type="entry name" value="PROPHAGE INTEGRASE INTS-RELATED"/>
    <property type="match status" value="1"/>
</dbReference>
<feature type="domain" description="Core-binding (CB)" evidence="7">
    <location>
        <begin position="99"/>
        <end position="179"/>
    </location>
</feature>
<name>A0ABV1R478_9HYPH</name>
<dbReference type="InterPro" id="IPR050808">
    <property type="entry name" value="Phage_Integrase"/>
</dbReference>
<evidence type="ECO:0000256" key="4">
    <source>
        <dbReference type="ARBA" id="ARBA00023172"/>
    </source>
</evidence>
<dbReference type="PANTHER" id="PTHR30629">
    <property type="entry name" value="PROPHAGE INTEGRASE"/>
    <property type="match status" value="1"/>
</dbReference>
<dbReference type="Pfam" id="PF13356">
    <property type="entry name" value="Arm-DNA-bind_3"/>
    <property type="match status" value="1"/>
</dbReference>
<feature type="domain" description="Tyr recombinase" evidence="6">
    <location>
        <begin position="200"/>
        <end position="378"/>
    </location>
</feature>
<dbReference type="InterPro" id="IPR044068">
    <property type="entry name" value="CB"/>
</dbReference>